<dbReference type="InterPro" id="IPR028325">
    <property type="entry name" value="VG_K_chnl"/>
</dbReference>
<dbReference type="GO" id="GO:0051260">
    <property type="term" value="P:protein homooligomerization"/>
    <property type="evidence" value="ECO:0007669"/>
    <property type="project" value="InterPro"/>
</dbReference>
<dbReference type="InterPro" id="IPR003131">
    <property type="entry name" value="T1-type_BTB"/>
</dbReference>
<dbReference type="EMBL" id="FN657469">
    <property type="protein sequence ID" value="CBY42749.1"/>
    <property type="molecule type" value="Genomic_DNA"/>
</dbReference>
<comment type="subcellular location">
    <subcellularLocation>
        <location evidence="1">Membrane</location>
        <topology evidence="1">Multi-pass membrane protein</topology>
    </subcellularLocation>
</comment>
<proteinExistence type="predicted"/>
<evidence type="ECO:0000256" key="6">
    <source>
        <dbReference type="ARBA" id="ARBA00023136"/>
    </source>
</evidence>
<dbReference type="AlphaFoldDB" id="E4Z4X1"/>
<evidence type="ECO:0000256" key="5">
    <source>
        <dbReference type="ARBA" id="ARBA00023065"/>
    </source>
</evidence>
<feature type="non-terminal residue" evidence="9">
    <location>
        <position position="105"/>
    </location>
</feature>
<evidence type="ECO:0000256" key="1">
    <source>
        <dbReference type="ARBA" id="ARBA00004141"/>
    </source>
</evidence>
<dbReference type="SUPFAM" id="SSF54695">
    <property type="entry name" value="POZ domain"/>
    <property type="match status" value="1"/>
</dbReference>
<keyword evidence="6" id="KW-0472">Membrane</keyword>
<protein>
    <recommendedName>
        <fullName evidence="8">Potassium channel tetramerisation-type BTB domain-containing protein</fullName>
    </recommendedName>
</protein>
<dbReference type="PANTHER" id="PTHR11537:SF113">
    <property type="entry name" value="POTASSIUM VOLTAGE-GATED CHANNEL PROTEIN SHAKER"/>
    <property type="match status" value="1"/>
</dbReference>
<feature type="domain" description="Potassium channel tetramerisation-type BTB" evidence="8">
    <location>
        <begin position="15"/>
        <end position="101"/>
    </location>
</feature>
<keyword evidence="2" id="KW-0813">Transport</keyword>
<sequence>MSIRKIINRVPIMVDFEIGGVLFRTQEKNLQRAPKSLLGDKNLRFALWDERSQVHVVDRNPDYFEAIFVFYQDGVLERPSNIPLERFVEEIKFYGLQKEAIGDDN</sequence>
<dbReference type="GO" id="GO:0005251">
    <property type="term" value="F:delayed rectifier potassium channel activity"/>
    <property type="evidence" value="ECO:0007669"/>
    <property type="project" value="TreeGrafter"/>
</dbReference>
<keyword evidence="5" id="KW-0406">Ion transport</keyword>
<evidence type="ECO:0000259" key="8">
    <source>
        <dbReference type="Pfam" id="PF02214"/>
    </source>
</evidence>
<dbReference type="InterPro" id="IPR011333">
    <property type="entry name" value="SKP1/BTB/POZ_sf"/>
</dbReference>
<accession>E4Z4X1</accession>
<keyword evidence="7" id="KW-0407">Ion channel</keyword>
<evidence type="ECO:0000313" key="9">
    <source>
        <dbReference type="EMBL" id="CBY42749.1"/>
    </source>
</evidence>
<evidence type="ECO:0000256" key="3">
    <source>
        <dbReference type="ARBA" id="ARBA00022692"/>
    </source>
</evidence>
<name>E4Z4X1_OIKDI</name>
<dbReference type="GO" id="GO:0008076">
    <property type="term" value="C:voltage-gated potassium channel complex"/>
    <property type="evidence" value="ECO:0007669"/>
    <property type="project" value="InterPro"/>
</dbReference>
<evidence type="ECO:0000256" key="7">
    <source>
        <dbReference type="ARBA" id="ARBA00023303"/>
    </source>
</evidence>
<keyword evidence="3" id="KW-0812">Transmembrane</keyword>
<evidence type="ECO:0000256" key="4">
    <source>
        <dbReference type="ARBA" id="ARBA00022989"/>
    </source>
</evidence>
<keyword evidence="4" id="KW-1133">Transmembrane helix</keyword>
<dbReference type="Pfam" id="PF02214">
    <property type="entry name" value="BTB_2"/>
    <property type="match status" value="1"/>
</dbReference>
<evidence type="ECO:0000256" key="2">
    <source>
        <dbReference type="ARBA" id="ARBA00022448"/>
    </source>
</evidence>
<dbReference type="PANTHER" id="PTHR11537">
    <property type="entry name" value="VOLTAGE-GATED POTASSIUM CHANNEL"/>
    <property type="match status" value="1"/>
</dbReference>
<reference evidence="9" key="1">
    <citation type="journal article" date="2010" name="Science">
        <title>Plasticity of animal genome architecture unmasked by rapid evolution of a pelagic tunicate.</title>
        <authorList>
            <person name="Denoeud F."/>
            <person name="Henriet S."/>
            <person name="Mungpakdee S."/>
            <person name="Aury J.M."/>
            <person name="Da Silva C."/>
            <person name="Brinkmann H."/>
            <person name="Mikhaleva J."/>
            <person name="Olsen L.C."/>
            <person name="Jubin C."/>
            <person name="Canestro C."/>
            <person name="Bouquet J.M."/>
            <person name="Danks G."/>
            <person name="Poulain J."/>
            <person name="Campsteijn C."/>
            <person name="Adamski M."/>
            <person name="Cross I."/>
            <person name="Yadetie F."/>
            <person name="Muffato M."/>
            <person name="Louis A."/>
            <person name="Butcher S."/>
            <person name="Tsagkogeorga G."/>
            <person name="Konrad A."/>
            <person name="Singh S."/>
            <person name="Jensen M.F."/>
            <person name="Cong E.H."/>
            <person name="Eikeseth-Otteraa H."/>
            <person name="Noel B."/>
            <person name="Anthouard V."/>
            <person name="Porcel B.M."/>
            <person name="Kachouri-Lafond R."/>
            <person name="Nishino A."/>
            <person name="Ugolini M."/>
            <person name="Chourrout P."/>
            <person name="Nishida H."/>
            <person name="Aasland R."/>
            <person name="Huzurbazar S."/>
            <person name="Westhof E."/>
            <person name="Delsuc F."/>
            <person name="Lehrach H."/>
            <person name="Reinhardt R."/>
            <person name="Weissenbach J."/>
            <person name="Roy S.W."/>
            <person name="Artiguenave F."/>
            <person name="Postlethwait J.H."/>
            <person name="Manak J.R."/>
            <person name="Thompson E.M."/>
            <person name="Jaillon O."/>
            <person name="Du Pasquier L."/>
            <person name="Boudinot P."/>
            <person name="Liberles D.A."/>
            <person name="Volff J.N."/>
            <person name="Philippe H."/>
            <person name="Lenhard B."/>
            <person name="Roest Crollius H."/>
            <person name="Wincker P."/>
            <person name="Chourrout D."/>
        </authorList>
    </citation>
    <scope>NUCLEOTIDE SEQUENCE [LARGE SCALE GENOMIC DNA]</scope>
</reference>
<organism evidence="9">
    <name type="scientific">Oikopleura dioica</name>
    <name type="common">Tunicate</name>
    <dbReference type="NCBI Taxonomy" id="34765"/>
    <lineage>
        <taxon>Eukaryota</taxon>
        <taxon>Metazoa</taxon>
        <taxon>Chordata</taxon>
        <taxon>Tunicata</taxon>
        <taxon>Appendicularia</taxon>
        <taxon>Copelata</taxon>
        <taxon>Oikopleuridae</taxon>
        <taxon>Oikopleura</taxon>
    </lineage>
</organism>
<gene>
    <name evidence="9" type="ORF">GSOID_T00026469001</name>
</gene>
<dbReference type="GO" id="GO:0001508">
    <property type="term" value="P:action potential"/>
    <property type="evidence" value="ECO:0007669"/>
    <property type="project" value="TreeGrafter"/>
</dbReference>
<dbReference type="Proteomes" id="UP000011014">
    <property type="component" value="Unassembled WGS sequence"/>
</dbReference>
<dbReference type="Gene3D" id="3.30.710.10">
    <property type="entry name" value="Potassium Channel Kv1.1, Chain A"/>
    <property type="match status" value="1"/>
</dbReference>